<reference evidence="3" key="1">
    <citation type="journal article" date="2014" name="PLoS ONE">
        <title>Transcriptome-Based Identification of ABC Transporters in the Western Tarnished Plant Bug Lygus hesperus.</title>
        <authorList>
            <person name="Hull J.J."/>
            <person name="Chaney K."/>
            <person name="Geib S.M."/>
            <person name="Fabrick J.A."/>
            <person name="Brent C.S."/>
            <person name="Walsh D."/>
            <person name="Lavine L.C."/>
        </authorList>
    </citation>
    <scope>NUCLEOTIDE SEQUENCE</scope>
</reference>
<reference evidence="4" key="3">
    <citation type="submission" date="2014-09" db="EMBL/GenBank/DDBJ databases">
        <authorList>
            <person name="Magalhaes I.L.F."/>
            <person name="Oliveira U."/>
            <person name="Santos F.R."/>
            <person name="Vidigal T.H.D.A."/>
            <person name="Brescovit A.D."/>
            <person name="Santos A.J."/>
        </authorList>
    </citation>
    <scope>NUCLEOTIDE SEQUENCE</scope>
</reference>
<keyword evidence="3" id="KW-0240">DNA-directed RNA polymerase</keyword>
<name>A0A0A9VXJ8_LYGHE</name>
<evidence type="ECO:0000313" key="4">
    <source>
        <dbReference type="EMBL" id="JAG49345.1"/>
    </source>
</evidence>
<feature type="compositionally biased region" description="Polar residues" evidence="1">
    <location>
        <begin position="152"/>
        <end position="161"/>
    </location>
</feature>
<reference evidence="3" key="2">
    <citation type="submission" date="2014-07" db="EMBL/GenBank/DDBJ databases">
        <authorList>
            <person name="Hull J."/>
        </authorList>
    </citation>
    <scope>NUCLEOTIDE SEQUENCE</scope>
</reference>
<keyword evidence="3" id="KW-0804">Transcription</keyword>
<feature type="chain" id="PRO_5015033569" evidence="2">
    <location>
        <begin position="20"/>
        <end position="203"/>
    </location>
</feature>
<feature type="region of interest" description="Disordered" evidence="1">
    <location>
        <begin position="146"/>
        <end position="203"/>
    </location>
</feature>
<proteinExistence type="predicted"/>
<dbReference type="EMBL" id="GBRD01016481">
    <property type="protein sequence ID" value="JAG49345.1"/>
    <property type="molecule type" value="Transcribed_RNA"/>
</dbReference>
<evidence type="ECO:0000256" key="1">
    <source>
        <dbReference type="SAM" id="MobiDB-lite"/>
    </source>
</evidence>
<evidence type="ECO:0000256" key="2">
    <source>
        <dbReference type="SAM" id="SignalP"/>
    </source>
</evidence>
<organism evidence="3">
    <name type="scientific">Lygus hesperus</name>
    <name type="common">Western plant bug</name>
    <dbReference type="NCBI Taxonomy" id="30085"/>
    <lineage>
        <taxon>Eukaryota</taxon>
        <taxon>Metazoa</taxon>
        <taxon>Ecdysozoa</taxon>
        <taxon>Arthropoda</taxon>
        <taxon>Hexapoda</taxon>
        <taxon>Insecta</taxon>
        <taxon>Pterygota</taxon>
        <taxon>Neoptera</taxon>
        <taxon>Paraneoptera</taxon>
        <taxon>Hemiptera</taxon>
        <taxon>Heteroptera</taxon>
        <taxon>Panheteroptera</taxon>
        <taxon>Cimicomorpha</taxon>
        <taxon>Miridae</taxon>
        <taxon>Mirini</taxon>
        <taxon>Lygus</taxon>
    </lineage>
</organism>
<feature type="signal peptide" evidence="2">
    <location>
        <begin position="1"/>
        <end position="19"/>
    </location>
</feature>
<dbReference type="EMBL" id="GBHO01042682">
    <property type="protein sequence ID" value="JAG00922.1"/>
    <property type="molecule type" value="Transcribed_RNA"/>
</dbReference>
<accession>A0A0A9VXJ8</accession>
<sequence>MDVHYFLVGVLGLLPALMASQNAADNIRPTVSAPELKPSTGSEPQPKSLKGEKNFQMEGVPQLRPPAGGAPQKRPLTARPNPKNVRNSLVPKPNPKWNPLKKTAAGWGKQNSRWNPRKVPAVGWGKPNSKPNPPKNTAVAWQKQNPRGIWGQQPNRWTKSPISVRPSKTVMGSVYHKKFNPKLVPKGKPAPYLPPNNNQQKRG</sequence>
<evidence type="ECO:0000313" key="3">
    <source>
        <dbReference type="EMBL" id="JAG00922.1"/>
    </source>
</evidence>
<keyword evidence="2" id="KW-0732">Signal</keyword>
<feature type="region of interest" description="Disordered" evidence="1">
    <location>
        <begin position="30"/>
        <end position="116"/>
    </location>
</feature>
<dbReference type="GO" id="GO:0000428">
    <property type="term" value="C:DNA-directed RNA polymerase complex"/>
    <property type="evidence" value="ECO:0007669"/>
    <property type="project" value="UniProtKB-KW"/>
</dbReference>
<gene>
    <name evidence="3" type="primary">NRPE1_0</name>
    <name evidence="3" type="ORF">CM83_100267</name>
</gene>
<dbReference type="AlphaFoldDB" id="A0A0A9VXJ8"/>
<protein>
    <submittedName>
        <fullName evidence="3">DNA-directed RNA polymerase E subunit 1</fullName>
    </submittedName>
</protein>